<dbReference type="EMBL" id="JACCBB010000001">
    <property type="protein sequence ID" value="NYD22667.1"/>
    <property type="molecule type" value="Genomic_DNA"/>
</dbReference>
<dbReference type="AlphaFoldDB" id="A0A7Y9DL97"/>
<dbReference type="Proteomes" id="UP000521922">
    <property type="component" value="Unassembled WGS sequence"/>
</dbReference>
<sequence length="346" mass="35974">MTANLREIAARAGVSVRTVSNVVSGAGPVAPATRARVQQVLDEVGYRPNLAARHLRGGRTGVVGLVVPELTSAYFAELAGLVVASALDRSWTVVVNESGGTAEGERRLLTGGGSRMLDGLVVSPWALPPQELSAHADRLPLVVLGERDPAGTADHVTVDNVAAAHAVTTHLVGLGRRRIAAVGLQPQLANGTAAQRLLGYRQALADAGLPHEEALEVPVATLHRAEGARAAHALLDGPHPPDAVFCFSDGLALGALRVLLRSGRRVPEDVALAGFDDVEDGRYATPSLTTVSPDKRQIADRALACLADRIGRRGPAAAQRIVVPHRLVVRESTAGAQETSQGTGPA</sequence>
<evidence type="ECO:0000313" key="6">
    <source>
        <dbReference type="Proteomes" id="UP000521922"/>
    </source>
</evidence>
<dbReference type="Gene3D" id="3.40.50.2300">
    <property type="match status" value="2"/>
</dbReference>
<keyword evidence="3" id="KW-0804">Transcription</keyword>
<dbReference type="SMART" id="SM00354">
    <property type="entry name" value="HTH_LACI"/>
    <property type="match status" value="1"/>
</dbReference>
<dbReference type="InterPro" id="IPR010982">
    <property type="entry name" value="Lambda_DNA-bd_dom_sf"/>
</dbReference>
<dbReference type="SUPFAM" id="SSF53822">
    <property type="entry name" value="Periplasmic binding protein-like I"/>
    <property type="match status" value="1"/>
</dbReference>
<dbReference type="PROSITE" id="PS50932">
    <property type="entry name" value="HTH_LACI_2"/>
    <property type="match status" value="1"/>
</dbReference>
<dbReference type="InterPro" id="IPR028082">
    <property type="entry name" value="Peripla_BP_I"/>
</dbReference>
<evidence type="ECO:0000256" key="2">
    <source>
        <dbReference type="ARBA" id="ARBA00023125"/>
    </source>
</evidence>
<organism evidence="5 6">
    <name type="scientific">Kineococcus aurantiacus</name>
    <dbReference type="NCBI Taxonomy" id="37633"/>
    <lineage>
        <taxon>Bacteria</taxon>
        <taxon>Bacillati</taxon>
        <taxon>Actinomycetota</taxon>
        <taxon>Actinomycetes</taxon>
        <taxon>Kineosporiales</taxon>
        <taxon>Kineosporiaceae</taxon>
        <taxon>Kineococcus</taxon>
    </lineage>
</organism>
<proteinExistence type="predicted"/>
<dbReference type="PROSITE" id="PS00356">
    <property type="entry name" value="HTH_LACI_1"/>
    <property type="match status" value="1"/>
</dbReference>
<dbReference type="RefSeq" id="WP_179751819.1">
    <property type="nucleotide sequence ID" value="NZ_BAAAGN010000009.1"/>
</dbReference>
<reference evidence="5 6" key="1">
    <citation type="submission" date="2020-07" db="EMBL/GenBank/DDBJ databases">
        <title>Sequencing the genomes of 1000 actinobacteria strains.</title>
        <authorList>
            <person name="Klenk H.-P."/>
        </authorList>
    </citation>
    <scope>NUCLEOTIDE SEQUENCE [LARGE SCALE GENOMIC DNA]</scope>
    <source>
        <strain evidence="5 6">DSM 7487</strain>
    </source>
</reference>
<comment type="caution">
    <text evidence="5">The sequence shown here is derived from an EMBL/GenBank/DDBJ whole genome shotgun (WGS) entry which is preliminary data.</text>
</comment>
<dbReference type="Gene3D" id="1.10.260.40">
    <property type="entry name" value="lambda repressor-like DNA-binding domains"/>
    <property type="match status" value="1"/>
</dbReference>
<keyword evidence="2 5" id="KW-0238">DNA-binding</keyword>
<dbReference type="GO" id="GO:0003700">
    <property type="term" value="F:DNA-binding transcription factor activity"/>
    <property type="evidence" value="ECO:0007669"/>
    <property type="project" value="TreeGrafter"/>
</dbReference>
<evidence type="ECO:0000313" key="5">
    <source>
        <dbReference type="EMBL" id="NYD22667.1"/>
    </source>
</evidence>
<dbReference type="PANTHER" id="PTHR30146:SF153">
    <property type="entry name" value="LACTOSE OPERON REPRESSOR"/>
    <property type="match status" value="1"/>
</dbReference>
<gene>
    <name evidence="5" type="ORF">BJ968_002207</name>
</gene>
<keyword evidence="1" id="KW-0805">Transcription regulation</keyword>
<dbReference type="PANTHER" id="PTHR30146">
    <property type="entry name" value="LACI-RELATED TRANSCRIPTIONAL REPRESSOR"/>
    <property type="match status" value="1"/>
</dbReference>
<evidence type="ECO:0000256" key="3">
    <source>
        <dbReference type="ARBA" id="ARBA00023163"/>
    </source>
</evidence>
<dbReference type="GO" id="GO:0000976">
    <property type="term" value="F:transcription cis-regulatory region binding"/>
    <property type="evidence" value="ECO:0007669"/>
    <property type="project" value="TreeGrafter"/>
</dbReference>
<protein>
    <submittedName>
        <fullName evidence="5">DNA-binding LacI/PurR family transcriptional regulator</fullName>
    </submittedName>
</protein>
<dbReference type="SUPFAM" id="SSF47413">
    <property type="entry name" value="lambda repressor-like DNA-binding domains"/>
    <property type="match status" value="1"/>
</dbReference>
<evidence type="ECO:0000256" key="1">
    <source>
        <dbReference type="ARBA" id="ARBA00023015"/>
    </source>
</evidence>
<dbReference type="CDD" id="cd06267">
    <property type="entry name" value="PBP1_LacI_sugar_binding-like"/>
    <property type="match status" value="1"/>
</dbReference>
<dbReference type="Pfam" id="PF00356">
    <property type="entry name" value="LacI"/>
    <property type="match status" value="1"/>
</dbReference>
<name>A0A7Y9DL97_9ACTN</name>
<keyword evidence="6" id="KW-1185">Reference proteome</keyword>
<feature type="domain" description="HTH lacI-type" evidence="4">
    <location>
        <begin position="3"/>
        <end position="57"/>
    </location>
</feature>
<evidence type="ECO:0000259" key="4">
    <source>
        <dbReference type="PROSITE" id="PS50932"/>
    </source>
</evidence>
<dbReference type="Pfam" id="PF13377">
    <property type="entry name" value="Peripla_BP_3"/>
    <property type="match status" value="1"/>
</dbReference>
<dbReference type="InterPro" id="IPR046335">
    <property type="entry name" value="LacI/GalR-like_sensor"/>
</dbReference>
<accession>A0A7Y9DL97</accession>
<dbReference type="InterPro" id="IPR000843">
    <property type="entry name" value="HTH_LacI"/>
</dbReference>
<dbReference type="CDD" id="cd01392">
    <property type="entry name" value="HTH_LacI"/>
    <property type="match status" value="1"/>
</dbReference>